<accession>A0A9X2BNP3</accession>
<feature type="transmembrane region" description="Helical" evidence="9">
    <location>
        <begin position="293"/>
        <end position="315"/>
    </location>
</feature>
<gene>
    <name evidence="12" type="ORF">M0651_07880</name>
</gene>
<evidence type="ECO:0000259" key="10">
    <source>
        <dbReference type="PROSITE" id="PS50111"/>
    </source>
</evidence>
<comment type="similarity">
    <text evidence="7">Belongs to the methyl-accepting chemotaxis (MCP) protein family.</text>
</comment>
<dbReference type="Pfam" id="PF17203">
    <property type="entry name" value="sCache_3_2"/>
    <property type="match status" value="1"/>
</dbReference>
<protein>
    <submittedName>
        <fullName evidence="12">Methyl-accepting chemotaxis protein</fullName>
    </submittedName>
</protein>
<dbReference type="InterPro" id="IPR033463">
    <property type="entry name" value="sCache_3"/>
</dbReference>
<dbReference type="PANTHER" id="PTHR32089">
    <property type="entry name" value="METHYL-ACCEPTING CHEMOTAXIS PROTEIN MCPB"/>
    <property type="match status" value="1"/>
</dbReference>
<comment type="caution">
    <text evidence="12">The sequence shown here is derived from an EMBL/GenBank/DDBJ whole genome shotgun (WGS) entry which is preliminary data.</text>
</comment>
<keyword evidence="13" id="KW-1185">Reference proteome</keyword>
<dbReference type="InterPro" id="IPR003660">
    <property type="entry name" value="HAMP_dom"/>
</dbReference>
<dbReference type="PANTHER" id="PTHR32089:SF112">
    <property type="entry name" value="LYSOZYME-LIKE PROTEIN-RELATED"/>
    <property type="match status" value="1"/>
</dbReference>
<dbReference type="Gene3D" id="3.30.450.20">
    <property type="entry name" value="PAS domain"/>
    <property type="match status" value="1"/>
</dbReference>
<evidence type="ECO:0000256" key="3">
    <source>
        <dbReference type="ARBA" id="ARBA00022692"/>
    </source>
</evidence>
<evidence type="ECO:0000256" key="4">
    <source>
        <dbReference type="ARBA" id="ARBA00022989"/>
    </source>
</evidence>
<evidence type="ECO:0000256" key="7">
    <source>
        <dbReference type="ARBA" id="ARBA00029447"/>
    </source>
</evidence>
<dbReference type="PROSITE" id="PS50111">
    <property type="entry name" value="CHEMOTAXIS_TRANSDUC_2"/>
    <property type="match status" value="1"/>
</dbReference>
<evidence type="ECO:0000313" key="12">
    <source>
        <dbReference type="EMBL" id="MCK8487084.1"/>
    </source>
</evidence>
<dbReference type="Gene3D" id="1.10.287.950">
    <property type="entry name" value="Methyl-accepting chemotaxis protein"/>
    <property type="match status" value="1"/>
</dbReference>
<evidence type="ECO:0000256" key="5">
    <source>
        <dbReference type="ARBA" id="ARBA00023136"/>
    </source>
</evidence>
<comment type="subcellular location">
    <subcellularLocation>
        <location evidence="1">Cell membrane</location>
        <topology evidence="1">Multi-pass membrane protein</topology>
    </subcellularLocation>
</comment>
<dbReference type="SUPFAM" id="SSF58104">
    <property type="entry name" value="Methyl-accepting chemotaxis protein (MCP) signaling domain"/>
    <property type="match status" value="1"/>
</dbReference>
<evidence type="ECO:0000256" key="1">
    <source>
        <dbReference type="ARBA" id="ARBA00004651"/>
    </source>
</evidence>
<keyword evidence="4 9" id="KW-1133">Transmembrane helix</keyword>
<dbReference type="SMART" id="SM00283">
    <property type="entry name" value="MA"/>
    <property type="match status" value="1"/>
</dbReference>
<name>A0A9X2BNP3_9BACL</name>
<dbReference type="GO" id="GO:0007165">
    <property type="term" value="P:signal transduction"/>
    <property type="evidence" value="ECO:0007669"/>
    <property type="project" value="UniProtKB-KW"/>
</dbReference>
<dbReference type="SUPFAM" id="SSF103190">
    <property type="entry name" value="Sensory domain-like"/>
    <property type="match status" value="1"/>
</dbReference>
<dbReference type="EMBL" id="JALPRK010000005">
    <property type="protein sequence ID" value="MCK8487084.1"/>
    <property type="molecule type" value="Genomic_DNA"/>
</dbReference>
<dbReference type="InterPro" id="IPR029151">
    <property type="entry name" value="Sensor-like_sf"/>
</dbReference>
<dbReference type="SMART" id="SM00304">
    <property type="entry name" value="HAMP"/>
    <property type="match status" value="1"/>
</dbReference>
<evidence type="ECO:0000256" key="2">
    <source>
        <dbReference type="ARBA" id="ARBA00022475"/>
    </source>
</evidence>
<dbReference type="GO" id="GO:0005886">
    <property type="term" value="C:plasma membrane"/>
    <property type="evidence" value="ECO:0007669"/>
    <property type="project" value="UniProtKB-SubCell"/>
</dbReference>
<evidence type="ECO:0000259" key="11">
    <source>
        <dbReference type="PROSITE" id="PS50885"/>
    </source>
</evidence>
<proteinExistence type="inferred from homology"/>
<dbReference type="CDD" id="cd06225">
    <property type="entry name" value="HAMP"/>
    <property type="match status" value="1"/>
</dbReference>
<dbReference type="Pfam" id="PF00015">
    <property type="entry name" value="MCPsignal"/>
    <property type="match status" value="1"/>
</dbReference>
<keyword evidence="2" id="KW-1003">Cell membrane</keyword>
<dbReference type="RefSeq" id="WP_248551295.1">
    <property type="nucleotide sequence ID" value="NZ_JALPRK010000005.1"/>
</dbReference>
<reference evidence="12" key="1">
    <citation type="submission" date="2022-04" db="EMBL/GenBank/DDBJ databases">
        <authorList>
            <person name="Seo M.-J."/>
        </authorList>
    </citation>
    <scope>NUCLEOTIDE SEQUENCE</scope>
    <source>
        <strain evidence="12">MBLB2552</strain>
    </source>
</reference>
<organism evidence="12 13">
    <name type="scientific">Paenibacillus mellifer</name>
    <dbReference type="NCBI Taxonomy" id="2937794"/>
    <lineage>
        <taxon>Bacteria</taxon>
        <taxon>Bacillati</taxon>
        <taxon>Bacillota</taxon>
        <taxon>Bacilli</taxon>
        <taxon>Bacillales</taxon>
        <taxon>Paenibacillaceae</taxon>
        <taxon>Paenibacillus</taxon>
    </lineage>
</organism>
<keyword evidence="3 9" id="KW-0812">Transmembrane</keyword>
<dbReference type="Proteomes" id="UP001139534">
    <property type="component" value="Unassembled WGS sequence"/>
</dbReference>
<feature type="transmembrane region" description="Helical" evidence="9">
    <location>
        <begin position="12"/>
        <end position="33"/>
    </location>
</feature>
<sequence length="678" mass="73006">MKNLFNLHSIRLKLLGIPLASVLIAILVIAFSVTNITERSLLNQMKNDGLLIANQAVSQLEMSSSALEIINSSTEADIRTLGGYLNANIQSATNNEYLTAIAKQFEVDEINLADASGTIEYSNLPTSIGTVFGKEHKAQQVLGGGAAFYVEDIRKSKETGDYYKYGYVKRSDGGVIQIGILANKIQAFTDSVGYQYLINNLSKNEEIVYALFIDPNLKATAHSDPERIGISLDDEGSKTAIQQGKTYTSTYYYEKEKTKVYDIILPIKKDGKVLGAIDIGLSMENTEQTINQIMWLTTVVSAAAYILISLILLFITNRVIKPIQQLAKASKEVADGELYHEITAKGKDEVGALAFSFRDMVIHLRGVVSGIQSKADQTDDMSAQLATASTQLSSASSEVATAIQHVAEGTASQADELTQMVELMSELAEHLDGIQDKMASVKHHVDGAEDKAGVGKENIEIVSSSSGSLTAAVQEVHVKLTALADSVSQIGMITQTINGISNQTNLLALNAAIEASRAGEAGAGFAVVAGEVRKLAEQSKIATEQIQALIESIAVETKEVLHTSHEVEDLMGNQVQSVELTTDSFRDILEAISAIAPLIEETYLNIQNTLQTKDTVVDKVSAVSAFAQEMSASSEEISASSEEMLASAQEVSSHAGQLNDISVSLNNQIKQFQLKPKS</sequence>
<keyword evidence="6 8" id="KW-0807">Transducer</keyword>
<dbReference type="Gene3D" id="6.10.340.10">
    <property type="match status" value="1"/>
</dbReference>
<feature type="domain" description="HAMP" evidence="11">
    <location>
        <begin position="317"/>
        <end position="369"/>
    </location>
</feature>
<dbReference type="PROSITE" id="PS50885">
    <property type="entry name" value="HAMP"/>
    <property type="match status" value="1"/>
</dbReference>
<evidence type="ECO:0000256" key="8">
    <source>
        <dbReference type="PROSITE-ProRule" id="PRU00284"/>
    </source>
</evidence>
<evidence type="ECO:0000256" key="9">
    <source>
        <dbReference type="SAM" id="Phobius"/>
    </source>
</evidence>
<evidence type="ECO:0000313" key="13">
    <source>
        <dbReference type="Proteomes" id="UP001139534"/>
    </source>
</evidence>
<evidence type="ECO:0000256" key="6">
    <source>
        <dbReference type="ARBA" id="ARBA00023224"/>
    </source>
</evidence>
<dbReference type="AlphaFoldDB" id="A0A9X2BNP3"/>
<feature type="domain" description="Methyl-accepting transducer" evidence="10">
    <location>
        <begin position="388"/>
        <end position="645"/>
    </location>
</feature>
<keyword evidence="5 9" id="KW-0472">Membrane</keyword>
<dbReference type="InterPro" id="IPR004089">
    <property type="entry name" value="MCPsignal_dom"/>
</dbReference>
<dbReference type="Pfam" id="PF00672">
    <property type="entry name" value="HAMP"/>
    <property type="match status" value="1"/>
</dbReference>